<proteinExistence type="predicted"/>
<dbReference type="EMBL" id="LR797486">
    <property type="protein sequence ID" value="CAB4219801.1"/>
    <property type="molecule type" value="Genomic_DNA"/>
</dbReference>
<protein>
    <submittedName>
        <fullName evidence="1">Terminase large subunit, Lambdalikevirus-type</fullName>
    </submittedName>
</protein>
<accession>A0A6J5SYS1</accession>
<sequence length="473" mass="52337">MSKILTPSSLQYGATPRFATRRNPHRKTRGAELAAIAGRLGTPLMAWQRQIADVGLELLDDNITPAYREIVITVPRQSGKTSLLLAWEVHRAIAWGSAQTIAYTAQTGFDARRKLMDDQVPALQNSTLAPAVRRIYTANGNESIIFKNGSRIQVLPSTPSAGHGKTLSLAVLDEARFDYEGIREAALLPAMATKRDGQILIVSTAGTAESVYFRNKVNTGREAVKNNLVGGIAYFEYSADPDDDPYDPKVWARCMPALNFTIDKSAIDHALKTMSLTDFRLSYLNTWTTQDDRLIPEKVWFGCCSAKVAPMGRLSFGLDVALDRSSASIVVGDEQGRIEVIESRPGVAWVSQRCLEIARRWKAPIIVDGYSPAGALVEPLQNLGVNVVKYKTQEVIAACNLLYDAILDRNVKVKTSSLLDDAILNAKKRQVGQSWLWARQSLDADLTLLYAMTLAWHHSVHRKIETKPRSLIF</sequence>
<dbReference type="Gene3D" id="3.40.50.300">
    <property type="entry name" value="P-loop containing nucleotide triphosphate hydrolases"/>
    <property type="match status" value="1"/>
</dbReference>
<name>A0A6J5SYS1_9CAUD</name>
<dbReference type="InterPro" id="IPR027417">
    <property type="entry name" value="P-loop_NTPase"/>
</dbReference>
<dbReference type="Gene3D" id="3.30.420.240">
    <property type="match status" value="1"/>
</dbReference>
<evidence type="ECO:0000313" key="1">
    <source>
        <dbReference type="EMBL" id="CAB4219801.1"/>
    </source>
</evidence>
<dbReference type="Pfam" id="PF03237">
    <property type="entry name" value="Terminase_6N"/>
    <property type="match status" value="1"/>
</dbReference>
<gene>
    <name evidence="1" type="ORF">UFOVP1639_11</name>
</gene>
<reference evidence="1" key="1">
    <citation type="submission" date="2020-05" db="EMBL/GenBank/DDBJ databases">
        <authorList>
            <person name="Chiriac C."/>
            <person name="Salcher M."/>
            <person name="Ghai R."/>
            <person name="Kavagutti S V."/>
        </authorList>
    </citation>
    <scope>NUCLEOTIDE SEQUENCE</scope>
</reference>
<organism evidence="1">
    <name type="scientific">uncultured Caudovirales phage</name>
    <dbReference type="NCBI Taxonomy" id="2100421"/>
    <lineage>
        <taxon>Viruses</taxon>
        <taxon>Duplodnaviria</taxon>
        <taxon>Heunggongvirae</taxon>
        <taxon>Uroviricota</taxon>
        <taxon>Caudoviricetes</taxon>
        <taxon>Peduoviridae</taxon>
        <taxon>Maltschvirus</taxon>
        <taxon>Maltschvirus maltsch</taxon>
    </lineage>
</organism>